<evidence type="ECO:0000259" key="2">
    <source>
        <dbReference type="Pfam" id="PF18962"/>
    </source>
</evidence>
<dbReference type="EMBL" id="JAUQSY010000012">
    <property type="protein sequence ID" value="MDO7876601.1"/>
    <property type="molecule type" value="Genomic_DNA"/>
</dbReference>
<accession>A0ABT9BEA1</accession>
<keyword evidence="4" id="KW-1185">Reference proteome</keyword>
<evidence type="ECO:0000313" key="4">
    <source>
        <dbReference type="Proteomes" id="UP001176429"/>
    </source>
</evidence>
<dbReference type="Gene3D" id="2.60.40.2810">
    <property type="match status" value="2"/>
</dbReference>
<dbReference type="NCBIfam" id="NF012211">
    <property type="entry name" value="tand_rpt_95"/>
    <property type="match status" value="5"/>
</dbReference>
<feature type="domain" description="Secretion system C-terminal sorting" evidence="2">
    <location>
        <begin position="2854"/>
        <end position="2924"/>
    </location>
</feature>
<dbReference type="Pfam" id="PF17963">
    <property type="entry name" value="Big_9"/>
    <property type="match status" value="24"/>
</dbReference>
<dbReference type="NCBIfam" id="TIGR04183">
    <property type="entry name" value="Por_Secre_tail"/>
    <property type="match status" value="1"/>
</dbReference>
<proteinExistence type="predicted"/>
<dbReference type="Gene3D" id="2.60.40.3440">
    <property type="match status" value="1"/>
</dbReference>
<feature type="chain" id="PRO_5045762490" evidence="1">
    <location>
        <begin position="19"/>
        <end position="2928"/>
    </location>
</feature>
<dbReference type="Proteomes" id="UP001176429">
    <property type="component" value="Unassembled WGS sequence"/>
</dbReference>
<feature type="signal peptide" evidence="1">
    <location>
        <begin position="1"/>
        <end position="18"/>
    </location>
</feature>
<organism evidence="3 4">
    <name type="scientific">Hymenobacter aranciens</name>
    <dbReference type="NCBI Taxonomy" id="3063996"/>
    <lineage>
        <taxon>Bacteria</taxon>
        <taxon>Pseudomonadati</taxon>
        <taxon>Bacteroidota</taxon>
        <taxon>Cytophagia</taxon>
        <taxon>Cytophagales</taxon>
        <taxon>Hymenobacteraceae</taxon>
        <taxon>Hymenobacter</taxon>
    </lineage>
</organism>
<comment type="caution">
    <text evidence="3">The sequence shown here is derived from an EMBL/GenBank/DDBJ whole genome shotgun (WGS) entry which is preliminary data.</text>
</comment>
<dbReference type="Pfam" id="PF18962">
    <property type="entry name" value="Por_Secre_tail"/>
    <property type="match status" value="1"/>
</dbReference>
<dbReference type="InterPro" id="IPR026395">
    <property type="entry name" value="CshA_fibril"/>
</dbReference>
<protein>
    <submittedName>
        <fullName evidence="3">Ig-like domain-containing protein</fullName>
    </submittedName>
</protein>
<sequence length="2928" mass="295473">MKTILLFISLLLSASAYAAAPVANNDTRNTPSNAAVTFSITANDTDADGNATINLASVDLDPATSGRQTSRVVNGQGTYSVDDAGNLTFTPGSNYTGTSTLSYTIQDNTALVSNIATVTVNVGPLAVVDAATTPRNLAATVNVLDNDTDVNGLAPATLDLNPGLAGRQTTLAVTGGSFACDDAGNVTFTPSMPYSVGLTAVASYVVQDATGATSNVTTFTVTTVNVPPAAVADVAYTPSNTSITFSISANDSDSDGSLVLTTLDLDPIAAGRQTTRTVSGQGSYSVDNAGNLTFTPNTNYTGSSSLTYNVQDNDNTVSNSATVTVHVGPLAVSDAAATTPTANVTVNVLTNDTDVNGINVATVDLDPSTAGRQTTRTVTGQGTFTVDNAGNITFVPSSGYVGSTATSYTVQDQTGATSNATTFTVTTSNSTPIAVNDVVLTASNTTVVAAVTANDVDPGGNLNASTVDLDPGTAGVQTSITVSGQGAFTTVGQPAGSVRFTPASNFTGTGSVSYTVQNMSGTTSNTATLAVRVGPLAVLDAANVSSSAPTTFSVLANDSDVDGLAVNSIDLDPATAGQQSAVTVVNRGTFSLDPATGLITFTPSTPYTAGLTATISYLVRDNFGAPSNVVSLSVTTTNTAPVANADVVNVIPNQTLIFSVTANDTDADGTLNLNSVDLDPATSGRQTTFTYIVGGVTLGTFTTSGTTGNVQWAPASATYTGTATISYLVLDNSGVSSNPASITVRVGPRALADAANTLPNTSVAVDVLANDVDEDGLDITSVDLDPATAGIQTSYSIAGQGAFAVDNTGSVTFTPEPGYLGTSTLSYTVRDLTGATSAVGSLAVTVLTPNVVPVAQADDAQTPPATSVTFSVTANDTDSDGTLVLNTLDLDPATTGRQITRTISGVGTFTADNAGNVTFVPVAGYTGTATATYTIEDNSTGVSNVATIAVRVGPLTAADAFNIVPGSSASVNVLANDVDANGIDATSVDLDPATAGTQTTLSVAAGAYSVDASGTVTFTPVAGYTGTSTTSYTVLDATGATSGVGTLTARVGPQTADDAATTFQNVAVVFNVTTNDTDANGLAVNSVDLDPATAGRQTTFTVAGQGTYTVSSSGNVTFTPVAAFVGTSSVEYTVNDATGAPSTVGAFVVTVVLNQAPVAVADDAQTPPNTAVFIPVTANDSDPDGTIDGTTIDLDPATSGTQTSRSVTGQGTFTTVGQPAGTVRFIPSTNYTGTSTINYRVRDAIGGLSNIATLTVRVGPRATDNTSQTLPGVAVSVNAPGNDVDANGLDLTTVDLDPATPGLQQSNVVVGLGTFSLNASTGVVTFTPSSPTATGTATITYTINDLTGATSNVATITVNITDNGAPIAVDDEAFTPYLTAVTFNVTSNDIQPTGGATINTASIDLDPATAGRQTTFTVAGEGTFAVSGTPTIPAGSVRFTPVAGFTGNSVITYTVDDNLATPGPRTSNAATITVHVGPNAVADAANGPRNVPTVVAILANDVDVDGLDEATVDLNPGTTGRQNSFAVNNRGTFTVDAAGVVTFTPAASVPAGSSTATLNYTVVDNTGAISSTGVLTFTILAASAPVANNDLRTTPSNTPITFNIIANDTDADGNATIVPGTVDLDPATPGQQTTLTVAGRGDFVVDNLGNLTYTPISNYTSVTTIGYTVQDASGYTSNPNFPASSGIISINVGPTAVNDAASVRYNVSRTFTVTANDNDSQGLRPTTLDLDPATAGRQVSMPAFIGATQVGTFAANDAGVVTFTPLAGATTLGVTTVSYVLTDNAGALSATYPGPALSNVATYTLTLISNAPVAVADTRRAAPNAATSFNVTTNDTDADGNTTINVASVDLDPATAGIQNTLTMAGQGDFAVSALGVVTFTPVTGFTGSTIISYTVNDAAGVTSNQASIRVDLGPLTADDAAFVLPNTARNITILTNDSDVDGINANSVDLDLTTSGRQTSRFISGQGTYSVNTAGRVTFTPSSNFTGTSSNTYIVNDNTGAPSIVAAINVVVGPRAIADAVSFAYSTSPTFSITANDIDVDGLNLATVDLDPATAGRQTSFSVSGRGTFTVDNAGNVTFVPVSGYLNGTTTLTYTVNDVLGAISNAGTVTLTTTNAAPVAVNDVAVTPPNTSVSFNITANDTDNESTINNATTDLNPAVNGRQTTLTVTGQGVFTLNAANNGLISFAPAANFTGSSSITYNVQDATARVSNTATITVNVGPLTVGDGASRASNAAVSVSVLNNDTDVNGLDAATVDLDPATAGRQTTMPGTGGTFTVSNAGVVTFTPIAPFTGGLVSTVSYTVNDVTGAPSSVAMLTVTSTNTPPTANADAAQTPANTAVSFNVTTNDVDPDGAIDVASVDLNPATAPRETSRTVFGEGSWTVDNAGLVTFTPVLNYTGTATLQYLINDNSGQTSTSPGTITVRVGPLTVNDAATTPSNTAVTLDLVGNDIDSNGLDLTTIDLDPATAGRQTTRTVVVGGVTYGTFALPGSNNGTVTFTPAAPFASGRVATISYVLLDQTGAASTVATITVTTQNVAPTAVADNVAMRPNSSLSFNVLSNDSDPEAALVGSTLDLDPSTVARDATRTVAGEGTYTVDNSGNVTFTPFTNYTDTSIITYTVQDAVGASSNAVTITVRVGPLTVADAATTPVGSSITTNILANDTDVNGLDPTTLDLDPATPGQQLSFTVARGTFTVDAALNGNVTFVPSLPYVSNMSAVVTYGLFDLTGAPSVLAIYTVTTPAPLPVELTAFTAQAVRNLDAQLSWRTASEKNNDHFDVERSLDGRRFEKIAEVKGQGSKASPTAYALTDARAARLGAVLYYRLRQVDTDGSASYSPVQAVRFNPEAVVPAIALYPSPATRSTTLDLRELPAGTYQVLVLDATGRTVLSPALAAGQLHSLDVSGLATGTYLVRVQGTAGTFSQRLLKE</sequence>
<gene>
    <name evidence="3" type="ORF">Q5H93_17785</name>
</gene>
<dbReference type="RefSeq" id="WP_305007972.1">
    <property type="nucleotide sequence ID" value="NZ_JAUQSY010000012.1"/>
</dbReference>
<dbReference type="InterPro" id="IPR026444">
    <property type="entry name" value="Secre_tail"/>
</dbReference>
<name>A0ABT9BEA1_9BACT</name>
<reference evidence="3" key="1">
    <citation type="submission" date="2023-07" db="EMBL/GenBank/DDBJ databases">
        <authorList>
            <person name="Kim M.K."/>
        </authorList>
    </citation>
    <scope>NUCLEOTIDE SEQUENCE</scope>
    <source>
        <strain evidence="3">ASUV-10-1</strain>
    </source>
</reference>
<dbReference type="NCBIfam" id="TIGR04225">
    <property type="entry name" value="CshA_fibril_rpt"/>
    <property type="match status" value="1"/>
</dbReference>
<keyword evidence="1" id="KW-0732">Signal</keyword>
<evidence type="ECO:0000256" key="1">
    <source>
        <dbReference type="SAM" id="SignalP"/>
    </source>
</evidence>
<evidence type="ECO:0000313" key="3">
    <source>
        <dbReference type="EMBL" id="MDO7876601.1"/>
    </source>
</evidence>